<evidence type="ECO:0000256" key="10">
    <source>
        <dbReference type="ARBA" id="ARBA00023012"/>
    </source>
</evidence>
<dbReference type="InterPro" id="IPR036097">
    <property type="entry name" value="HisK_dim/P_sf"/>
</dbReference>
<feature type="domain" description="HPt" evidence="15">
    <location>
        <begin position="1"/>
        <end position="105"/>
    </location>
</feature>
<dbReference type="InterPro" id="IPR005467">
    <property type="entry name" value="His_kinase_dom"/>
</dbReference>
<keyword evidence="8" id="KW-0418">Kinase</keyword>
<keyword evidence="7" id="KW-0547">Nucleotide-binding</keyword>
<gene>
    <name evidence="16" type="ORF">LIN78_04275</name>
</gene>
<dbReference type="PROSITE" id="PS50851">
    <property type="entry name" value="CHEW"/>
    <property type="match status" value="1"/>
</dbReference>
<organism evidence="16 17">
    <name type="scientific">Leeia speluncae</name>
    <dbReference type="NCBI Taxonomy" id="2884804"/>
    <lineage>
        <taxon>Bacteria</taxon>
        <taxon>Pseudomonadati</taxon>
        <taxon>Pseudomonadota</taxon>
        <taxon>Betaproteobacteria</taxon>
        <taxon>Neisseriales</taxon>
        <taxon>Leeiaceae</taxon>
        <taxon>Leeia</taxon>
    </lineage>
</organism>
<reference evidence="16" key="1">
    <citation type="submission" date="2021-10" db="EMBL/GenBank/DDBJ databases">
        <title>The complete genome sequence of Leeia sp. TBRC 13508.</title>
        <authorList>
            <person name="Charoenyingcharoen P."/>
            <person name="Yukphan P."/>
        </authorList>
    </citation>
    <scope>NUCLEOTIDE SEQUENCE</scope>
    <source>
        <strain evidence="16">TBRC 13508</strain>
    </source>
</reference>
<dbReference type="InterPro" id="IPR051315">
    <property type="entry name" value="Bact_Chemotaxis_CheA"/>
</dbReference>
<comment type="function">
    <text evidence="11">Involved in the transmission of sensory signals from the chemoreceptors to the flagellar motors. CheA is autophosphorylated; it can transfer its phosphate group to either CheB or CheY.</text>
</comment>
<dbReference type="Gene3D" id="1.10.287.560">
    <property type="entry name" value="Histidine kinase CheA-like, homodimeric domain"/>
    <property type="match status" value="1"/>
</dbReference>
<dbReference type="Pfam" id="PF01584">
    <property type="entry name" value="CheW"/>
    <property type="match status" value="1"/>
</dbReference>
<keyword evidence="10" id="KW-0902">Two-component regulatory system</keyword>
<dbReference type="SMART" id="SM00260">
    <property type="entry name" value="CheW"/>
    <property type="match status" value="1"/>
</dbReference>
<evidence type="ECO:0000259" key="14">
    <source>
        <dbReference type="PROSITE" id="PS50851"/>
    </source>
</evidence>
<evidence type="ECO:0000256" key="6">
    <source>
        <dbReference type="ARBA" id="ARBA00022679"/>
    </source>
</evidence>
<dbReference type="SUPFAM" id="SSF50341">
    <property type="entry name" value="CheW-like"/>
    <property type="match status" value="1"/>
</dbReference>
<dbReference type="EMBL" id="JAJBZT010000002">
    <property type="protein sequence ID" value="MCB6182765.1"/>
    <property type="molecule type" value="Genomic_DNA"/>
</dbReference>
<keyword evidence="17" id="KW-1185">Reference proteome</keyword>
<dbReference type="PANTHER" id="PTHR43395">
    <property type="entry name" value="SENSOR HISTIDINE KINASE CHEA"/>
    <property type="match status" value="1"/>
</dbReference>
<dbReference type="Proteomes" id="UP001165395">
    <property type="component" value="Unassembled WGS sequence"/>
</dbReference>
<evidence type="ECO:0000313" key="17">
    <source>
        <dbReference type="Proteomes" id="UP001165395"/>
    </source>
</evidence>
<dbReference type="CDD" id="cd00731">
    <property type="entry name" value="CheA_reg"/>
    <property type="match status" value="1"/>
</dbReference>
<name>A0ABS8D3L8_9NEIS</name>
<dbReference type="InterPro" id="IPR004358">
    <property type="entry name" value="Sig_transdc_His_kin-like_C"/>
</dbReference>
<dbReference type="InterPro" id="IPR008207">
    <property type="entry name" value="Sig_transdc_His_kin_Hpt_dom"/>
</dbReference>
<dbReference type="Gene3D" id="3.30.565.10">
    <property type="entry name" value="Histidine kinase-like ATPase, C-terminal domain"/>
    <property type="match status" value="1"/>
</dbReference>
<comment type="caution">
    <text evidence="16">The sequence shown here is derived from an EMBL/GenBank/DDBJ whole genome shotgun (WGS) entry which is preliminary data.</text>
</comment>
<dbReference type="SMART" id="SM00387">
    <property type="entry name" value="HATPase_c"/>
    <property type="match status" value="1"/>
</dbReference>
<dbReference type="InterPro" id="IPR036641">
    <property type="entry name" value="HPT_dom_sf"/>
</dbReference>
<evidence type="ECO:0000259" key="13">
    <source>
        <dbReference type="PROSITE" id="PS50109"/>
    </source>
</evidence>
<keyword evidence="9" id="KW-0067">ATP-binding</keyword>
<dbReference type="InterPro" id="IPR036061">
    <property type="entry name" value="CheW-like_dom_sf"/>
</dbReference>
<keyword evidence="4" id="KW-0145">Chemotaxis</keyword>
<dbReference type="InterPro" id="IPR002545">
    <property type="entry name" value="CheW-lke_dom"/>
</dbReference>
<dbReference type="RefSeq" id="WP_227178827.1">
    <property type="nucleotide sequence ID" value="NZ_JAJBZT010000002.1"/>
</dbReference>
<evidence type="ECO:0000259" key="15">
    <source>
        <dbReference type="PROSITE" id="PS50894"/>
    </source>
</evidence>
<evidence type="ECO:0000313" key="16">
    <source>
        <dbReference type="EMBL" id="MCB6182765.1"/>
    </source>
</evidence>
<evidence type="ECO:0000256" key="3">
    <source>
        <dbReference type="ARBA" id="ARBA00021495"/>
    </source>
</evidence>
<dbReference type="CDD" id="cd00088">
    <property type="entry name" value="HPT"/>
    <property type="match status" value="1"/>
</dbReference>
<dbReference type="PROSITE" id="PS50109">
    <property type="entry name" value="HIS_KIN"/>
    <property type="match status" value="1"/>
</dbReference>
<dbReference type="Pfam" id="PF02518">
    <property type="entry name" value="HATPase_c"/>
    <property type="match status" value="1"/>
</dbReference>
<protein>
    <recommendedName>
        <fullName evidence="3">Chemotaxis protein CheA</fullName>
        <ecNumber evidence="2">2.7.13.3</ecNumber>
    </recommendedName>
</protein>
<feature type="domain" description="Histidine kinase" evidence="13">
    <location>
        <begin position="409"/>
        <end position="609"/>
    </location>
</feature>
<evidence type="ECO:0000256" key="11">
    <source>
        <dbReference type="ARBA" id="ARBA00035100"/>
    </source>
</evidence>
<dbReference type="PANTHER" id="PTHR43395:SF10">
    <property type="entry name" value="CHEMOTAXIS PROTEIN CHEA"/>
    <property type="match status" value="1"/>
</dbReference>
<dbReference type="SMART" id="SM01231">
    <property type="entry name" value="H-kinase_dim"/>
    <property type="match status" value="1"/>
</dbReference>
<dbReference type="PROSITE" id="PS50894">
    <property type="entry name" value="HPT"/>
    <property type="match status" value="1"/>
</dbReference>
<dbReference type="SUPFAM" id="SSF55874">
    <property type="entry name" value="ATPase domain of HSP90 chaperone/DNA topoisomerase II/histidine kinase"/>
    <property type="match status" value="1"/>
</dbReference>
<evidence type="ECO:0000256" key="1">
    <source>
        <dbReference type="ARBA" id="ARBA00000085"/>
    </source>
</evidence>
<evidence type="ECO:0000256" key="4">
    <source>
        <dbReference type="ARBA" id="ARBA00022500"/>
    </source>
</evidence>
<dbReference type="InterPro" id="IPR037006">
    <property type="entry name" value="CheA-like_homodim_sf"/>
</dbReference>
<accession>A0ABS8D3L8</accession>
<feature type="domain" description="CheW-like" evidence="14">
    <location>
        <begin position="611"/>
        <end position="746"/>
    </location>
</feature>
<feature type="modified residue" description="Phosphohistidine" evidence="12">
    <location>
        <position position="48"/>
    </location>
</feature>
<dbReference type="EC" id="2.7.13.3" evidence="2"/>
<keyword evidence="6" id="KW-0808">Transferase</keyword>
<dbReference type="Pfam" id="PF01627">
    <property type="entry name" value="Hpt"/>
    <property type="match status" value="1"/>
</dbReference>
<evidence type="ECO:0000256" key="9">
    <source>
        <dbReference type="ARBA" id="ARBA00022840"/>
    </source>
</evidence>
<dbReference type="InterPro" id="IPR004105">
    <property type="entry name" value="CheA-like_dim"/>
</dbReference>
<dbReference type="InterPro" id="IPR036890">
    <property type="entry name" value="HATPase_C_sf"/>
</dbReference>
<sequence>MSIDMSQFHQVFFEEAAEHLADMESLLLKIDIQQPEAESLNAIFRAAHSIKGGAGTFGFNNLTEVTHILENLLDRIRKHELALTSEMVDVFLEAGDVLKGMLDAHQNGGESDEAASVEICDRLHALTGGQVSAPPKVNSPSKANTAVTDVMSEQSFQLALKLPEDLLSSFDLDDLEKRLKGFGTLNVLADLPRDDAGMHRLYTFDTASTQADLIDMFSFLLPEFAFEVTPLHVPDLTDADDGSFGFFTDKPAPDTLVLEESDGFGLFAPLTADEQSPVADILEEGDGFGLFAPLPEAPIVAEESDGFGLFTPLNEGEQAVLAAESAAPATPEAVVATAAAVEKPKVNVPAKAAAPAASAEASSIRVGVEKVDQIINLVGELVITQAMLAQIASQFDPVLYEQLHNGIALLERNTRELQESAMSIRMMPISFVFSRFPRVVRDVAGKLGKQVELVLVGENTEMDKGLIEKLADPLTHLVRNSLDHGIEKAEDRIAKGKPAKGTLTLKAFHQGGNIMIQVMDDGGGLSRDRILAKAKSSGMNVSDTMPDQEVWSLIFEAGFSTAEKVTDVSGRGVGMDVVRRNIQSMGGRIDIESVKDQGTTMSIRLPLTLAILDGMSISVGPEVYVIPLAFIVESLQPRNEDINTLAGKGRVIHVRGEYLPLVALHDVFNIEQHVTEFDKGLVIILEADGGKIALFVDDLLGQHQVVIKSLETNYRKVSGVSGATIMGDGRVALIIDVEALFRMTRGKQAIESL</sequence>
<dbReference type="InterPro" id="IPR003594">
    <property type="entry name" value="HATPase_dom"/>
</dbReference>
<dbReference type="CDD" id="cd16916">
    <property type="entry name" value="HATPase_CheA-like"/>
    <property type="match status" value="1"/>
</dbReference>
<comment type="catalytic activity">
    <reaction evidence="1">
        <text>ATP + protein L-histidine = ADP + protein N-phospho-L-histidine.</text>
        <dbReference type="EC" id="2.7.13.3"/>
    </reaction>
</comment>
<dbReference type="Pfam" id="PF02895">
    <property type="entry name" value="H-kinase_dim"/>
    <property type="match status" value="1"/>
</dbReference>
<evidence type="ECO:0000256" key="7">
    <source>
        <dbReference type="ARBA" id="ARBA00022741"/>
    </source>
</evidence>
<evidence type="ECO:0000256" key="12">
    <source>
        <dbReference type="PROSITE-ProRule" id="PRU00110"/>
    </source>
</evidence>
<evidence type="ECO:0000256" key="2">
    <source>
        <dbReference type="ARBA" id="ARBA00012438"/>
    </source>
</evidence>
<dbReference type="Gene3D" id="1.20.120.160">
    <property type="entry name" value="HPT domain"/>
    <property type="match status" value="1"/>
</dbReference>
<keyword evidence="5 12" id="KW-0597">Phosphoprotein</keyword>
<dbReference type="PRINTS" id="PR00344">
    <property type="entry name" value="BCTRLSENSOR"/>
</dbReference>
<dbReference type="SUPFAM" id="SSF47226">
    <property type="entry name" value="Histidine-containing phosphotransfer domain, HPT domain"/>
    <property type="match status" value="1"/>
</dbReference>
<dbReference type="SMART" id="SM00073">
    <property type="entry name" value="HPT"/>
    <property type="match status" value="1"/>
</dbReference>
<proteinExistence type="predicted"/>
<evidence type="ECO:0000256" key="8">
    <source>
        <dbReference type="ARBA" id="ARBA00022777"/>
    </source>
</evidence>
<dbReference type="SUPFAM" id="SSF47384">
    <property type="entry name" value="Homodimeric domain of signal transducing histidine kinase"/>
    <property type="match status" value="1"/>
</dbReference>
<dbReference type="Gene3D" id="2.30.30.40">
    <property type="entry name" value="SH3 Domains"/>
    <property type="match status" value="1"/>
</dbReference>
<evidence type="ECO:0000256" key="5">
    <source>
        <dbReference type="ARBA" id="ARBA00022553"/>
    </source>
</evidence>